<gene>
    <name evidence="2" type="ORF">L201_005899</name>
</gene>
<organism evidence="2 3">
    <name type="scientific">Kwoniella dendrophila CBS 6074</name>
    <dbReference type="NCBI Taxonomy" id="1295534"/>
    <lineage>
        <taxon>Eukaryota</taxon>
        <taxon>Fungi</taxon>
        <taxon>Dikarya</taxon>
        <taxon>Basidiomycota</taxon>
        <taxon>Agaricomycotina</taxon>
        <taxon>Tremellomycetes</taxon>
        <taxon>Tremellales</taxon>
        <taxon>Cryptococcaceae</taxon>
        <taxon>Kwoniella</taxon>
    </lineage>
</organism>
<sequence>MSRSRRSNRVLSSPTSDIDQPPDEVPISAATVWSLPNLRSSILSYLPSYALVNILILSKDNLEAGIEVLYHKLTWKQCRKLESSCTSISRSRRYTSAIRHISKVGTGPKLPPPAELYARYPGLKWITRDEEHLELVSSPTSYEENKFINRTNIKGVFIEDVSSRIKGDFPSDWDVEWDVNHLRITTSSSYEPEKDLKSDLKRMYSTWCEKKGIFAINVKEVEIDVVTPIEDLSETIVKLHENGEKLPKRLHVSIKETEDSINIINFLDNMAPLLEGITCLAPTKGSSGIITNIHDFFSAEHKWLRSKDTKLKQLGVTLKVPPLSTDSNPSPLVVYSEYEGPPVGLDYFGLTLDLSGIRPSPGNRTDIFANLPALSEIAKAMFSFGGSNCKYGIGVIETNEDTLRSRILTSLLGAELVHLMTDEEETIGWKQLSAEERV</sequence>
<dbReference type="AlphaFoldDB" id="A0AAX4JZS4"/>
<dbReference type="RefSeq" id="XP_066077724.1">
    <property type="nucleotide sequence ID" value="XM_066221627.1"/>
</dbReference>
<proteinExistence type="predicted"/>
<dbReference type="GeneID" id="91096569"/>
<accession>A0AAX4JZS4</accession>
<evidence type="ECO:0000313" key="3">
    <source>
        <dbReference type="Proteomes" id="UP001355207"/>
    </source>
</evidence>
<name>A0AAX4JZS4_9TREE</name>
<evidence type="ECO:0008006" key="4">
    <source>
        <dbReference type="Google" id="ProtNLM"/>
    </source>
</evidence>
<keyword evidence="3" id="KW-1185">Reference proteome</keyword>
<feature type="region of interest" description="Disordered" evidence="1">
    <location>
        <begin position="1"/>
        <end position="23"/>
    </location>
</feature>
<reference evidence="2 3" key="1">
    <citation type="submission" date="2024-01" db="EMBL/GenBank/DDBJ databases">
        <title>Comparative genomics of Cryptococcus and Kwoniella reveals pathogenesis evolution and contrasting modes of karyotype evolution via chromosome fusion or intercentromeric recombination.</title>
        <authorList>
            <person name="Coelho M.A."/>
            <person name="David-Palma M."/>
            <person name="Shea T."/>
            <person name="Bowers K."/>
            <person name="McGinley-Smith S."/>
            <person name="Mohammad A.W."/>
            <person name="Gnirke A."/>
            <person name="Yurkov A.M."/>
            <person name="Nowrousian M."/>
            <person name="Sun S."/>
            <person name="Cuomo C.A."/>
            <person name="Heitman J."/>
        </authorList>
    </citation>
    <scope>NUCLEOTIDE SEQUENCE [LARGE SCALE GENOMIC DNA]</scope>
    <source>
        <strain evidence="2 3">CBS 6074</strain>
    </source>
</reference>
<evidence type="ECO:0000256" key="1">
    <source>
        <dbReference type="SAM" id="MobiDB-lite"/>
    </source>
</evidence>
<evidence type="ECO:0000313" key="2">
    <source>
        <dbReference type="EMBL" id="WWC90961.1"/>
    </source>
</evidence>
<dbReference type="EMBL" id="CP144105">
    <property type="protein sequence ID" value="WWC90961.1"/>
    <property type="molecule type" value="Genomic_DNA"/>
</dbReference>
<dbReference type="Proteomes" id="UP001355207">
    <property type="component" value="Chromosome 8"/>
</dbReference>
<protein>
    <recommendedName>
        <fullName evidence="4">F-box domain-containing protein</fullName>
    </recommendedName>
</protein>